<sequence>MPDVLIPFLLVGPILLLLALGIVTILIREQRRRLVQEQEKQQILAQQNEQLEQQVAARTAEIVAQRNNLEQALAELKTTQTQLVQREKMASLGELTAGIAHEMQNPLNFVTNFADLSVELVAELEEELAREQLSEQGQDTIELLLRELIQNQSRIHQHGHRADRIVKSMLEHSRASSTQRQATDINTLLEESLRLAYHGWRAKNKDSNATLLTELDSDLAPVLVLPQDLSRVFLNLLTNAFYAVAEKSRQAPPGYSPQICVQTRRVGNTVRVRVRDNGNGIPAAVREKIYQPFFTTKPTGEGTGLGLSLSYDIITKGHGGTLSVESEEGEYTEFTISLPLGPAQA</sequence>
<dbReference type="SMART" id="SM00387">
    <property type="entry name" value="HATPase_c"/>
    <property type="match status" value="1"/>
</dbReference>
<keyword evidence="5" id="KW-1133">Transmembrane helix</keyword>
<dbReference type="Pfam" id="PF02518">
    <property type="entry name" value="HATPase_c"/>
    <property type="match status" value="1"/>
</dbReference>
<dbReference type="STRING" id="645990.SAMN00120144_3608"/>
<dbReference type="PROSITE" id="PS50109">
    <property type="entry name" value="HIS_KIN"/>
    <property type="match status" value="1"/>
</dbReference>
<dbReference type="InterPro" id="IPR005467">
    <property type="entry name" value="His_kinase_dom"/>
</dbReference>
<evidence type="ECO:0000256" key="1">
    <source>
        <dbReference type="ARBA" id="ARBA00000085"/>
    </source>
</evidence>
<dbReference type="SUPFAM" id="SSF47384">
    <property type="entry name" value="Homodimeric domain of signal transducing histidine kinase"/>
    <property type="match status" value="1"/>
</dbReference>
<dbReference type="RefSeq" id="WP_084447409.1">
    <property type="nucleotide sequence ID" value="NZ_FWWW01000094.1"/>
</dbReference>
<dbReference type="PANTHER" id="PTHR43065:SF42">
    <property type="entry name" value="TWO-COMPONENT SENSOR PPRA"/>
    <property type="match status" value="1"/>
</dbReference>
<dbReference type="SMART" id="SM00388">
    <property type="entry name" value="HisKA"/>
    <property type="match status" value="1"/>
</dbReference>
<evidence type="ECO:0000256" key="3">
    <source>
        <dbReference type="ARBA" id="ARBA00022553"/>
    </source>
</evidence>
<evidence type="ECO:0000256" key="4">
    <source>
        <dbReference type="SAM" id="Coils"/>
    </source>
</evidence>
<dbReference type="GO" id="GO:0000155">
    <property type="term" value="F:phosphorelay sensor kinase activity"/>
    <property type="evidence" value="ECO:0007669"/>
    <property type="project" value="InterPro"/>
</dbReference>
<keyword evidence="7" id="KW-0808">Transferase</keyword>
<keyword evidence="4" id="KW-0175">Coiled coil</keyword>
<dbReference type="Proteomes" id="UP000192266">
    <property type="component" value="Unassembled WGS sequence"/>
</dbReference>
<dbReference type="InterPro" id="IPR036890">
    <property type="entry name" value="HATPase_C_sf"/>
</dbReference>
<dbReference type="InterPro" id="IPR004358">
    <property type="entry name" value="Sig_transdc_His_kin-like_C"/>
</dbReference>
<evidence type="ECO:0000313" key="7">
    <source>
        <dbReference type="EMBL" id="SMB99772.1"/>
    </source>
</evidence>
<dbReference type="EC" id="2.7.13.3" evidence="2"/>
<dbReference type="PANTHER" id="PTHR43065">
    <property type="entry name" value="SENSOR HISTIDINE KINASE"/>
    <property type="match status" value="1"/>
</dbReference>
<dbReference type="PRINTS" id="PR00344">
    <property type="entry name" value="BCTRLSENSOR"/>
</dbReference>
<dbReference type="CDD" id="cd00082">
    <property type="entry name" value="HisKA"/>
    <property type="match status" value="1"/>
</dbReference>
<dbReference type="SUPFAM" id="SSF55874">
    <property type="entry name" value="ATPase domain of HSP90 chaperone/DNA topoisomerase II/histidine kinase"/>
    <property type="match status" value="1"/>
</dbReference>
<dbReference type="InterPro" id="IPR036097">
    <property type="entry name" value="HisK_dim/P_sf"/>
</dbReference>
<feature type="domain" description="Histidine kinase" evidence="6">
    <location>
        <begin position="98"/>
        <end position="342"/>
    </location>
</feature>
<keyword evidence="5" id="KW-0472">Membrane</keyword>
<proteinExistence type="predicted"/>
<dbReference type="Gene3D" id="1.10.287.130">
    <property type="match status" value="1"/>
</dbReference>
<dbReference type="AlphaFoldDB" id="A0A1W1W2C1"/>
<protein>
    <recommendedName>
        <fullName evidence="2">histidine kinase</fullName>
        <ecNumber evidence="2">2.7.13.3</ecNumber>
    </recommendedName>
</protein>
<dbReference type="Gene3D" id="3.30.565.10">
    <property type="entry name" value="Histidine kinase-like ATPase, C-terminal domain"/>
    <property type="match status" value="1"/>
</dbReference>
<keyword evidence="5" id="KW-0812">Transmembrane</keyword>
<keyword evidence="8" id="KW-1185">Reference proteome</keyword>
<dbReference type="InterPro" id="IPR003661">
    <property type="entry name" value="HisK_dim/P_dom"/>
</dbReference>
<name>A0A1W1W2C1_9BACT</name>
<feature type="coiled-coil region" evidence="4">
    <location>
        <begin position="27"/>
        <end position="89"/>
    </location>
</feature>
<evidence type="ECO:0000313" key="8">
    <source>
        <dbReference type="Proteomes" id="UP000192266"/>
    </source>
</evidence>
<reference evidence="7 8" key="1">
    <citation type="submission" date="2017-04" db="EMBL/GenBank/DDBJ databases">
        <authorList>
            <person name="Afonso C.L."/>
            <person name="Miller P.J."/>
            <person name="Scott M.A."/>
            <person name="Spackman E."/>
            <person name="Goraichik I."/>
            <person name="Dimitrov K.M."/>
            <person name="Suarez D.L."/>
            <person name="Swayne D.E."/>
        </authorList>
    </citation>
    <scope>NUCLEOTIDE SEQUENCE [LARGE SCALE GENOMIC DNA]</scope>
    <source>
        <strain evidence="7 8">DSM 11622</strain>
    </source>
</reference>
<comment type="catalytic activity">
    <reaction evidence="1">
        <text>ATP + protein L-histidine = ADP + protein N-phospho-L-histidine.</text>
        <dbReference type="EC" id="2.7.13.3"/>
    </reaction>
</comment>
<dbReference type="InterPro" id="IPR003594">
    <property type="entry name" value="HATPase_dom"/>
</dbReference>
<dbReference type="OrthoDB" id="9806995at2"/>
<evidence type="ECO:0000256" key="2">
    <source>
        <dbReference type="ARBA" id="ARBA00012438"/>
    </source>
</evidence>
<dbReference type="EMBL" id="FWWW01000094">
    <property type="protein sequence ID" value="SMB99772.1"/>
    <property type="molecule type" value="Genomic_DNA"/>
</dbReference>
<feature type="transmembrane region" description="Helical" evidence="5">
    <location>
        <begin position="6"/>
        <end position="27"/>
    </location>
</feature>
<evidence type="ECO:0000259" key="6">
    <source>
        <dbReference type="PROSITE" id="PS50109"/>
    </source>
</evidence>
<organism evidence="7 8">
    <name type="scientific">Hymenobacter roseosalivarius DSM 11622</name>
    <dbReference type="NCBI Taxonomy" id="645990"/>
    <lineage>
        <taxon>Bacteria</taxon>
        <taxon>Pseudomonadati</taxon>
        <taxon>Bacteroidota</taxon>
        <taxon>Cytophagia</taxon>
        <taxon>Cytophagales</taxon>
        <taxon>Hymenobacteraceae</taxon>
        <taxon>Hymenobacter</taxon>
    </lineage>
</organism>
<keyword evidence="3" id="KW-0597">Phosphoprotein</keyword>
<gene>
    <name evidence="7" type="ORF">SAMN00120144_3608</name>
</gene>
<evidence type="ECO:0000256" key="5">
    <source>
        <dbReference type="SAM" id="Phobius"/>
    </source>
</evidence>
<keyword evidence="7" id="KW-0418">Kinase</keyword>
<accession>A0A1W1W2C1</accession>